<protein>
    <submittedName>
        <fullName evidence="1">Uncharacterized protein</fullName>
    </submittedName>
</protein>
<evidence type="ECO:0000313" key="2">
    <source>
        <dbReference type="Proteomes" id="UP000011116"/>
    </source>
</evidence>
<name>A0A8I6YCL8_HORVV</name>
<dbReference type="Gramene" id="HORVU.MOREX.r2.6HG0478980.1">
    <property type="protein sequence ID" value="HORVU.MOREX.r2.6HG0478980.1.CDS.1"/>
    <property type="gene ID" value="HORVU.MOREX.r2.6HG0478980"/>
</dbReference>
<reference evidence="1" key="3">
    <citation type="submission" date="2022-01" db="UniProtKB">
        <authorList>
            <consortium name="EnsemblPlants"/>
        </authorList>
    </citation>
    <scope>IDENTIFICATION</scope>
    <source>
        <strain evidence="1">subsp. vulgare</strain>
    </source>
</reference>
<dbReference type="Proteomes" id="UP000011116">
    <property type="component" value="Chromosome 6H"/>
</dbReference>
<keyword evidence="2" id="KW-1185">Reference proteome</keyword>
<reference evidence="2" key="1">
    <citation type="journal article" date="2012" name="Nature">
        <title>A physical, genetic and functional sequence assembly of the barley genome.</title>
        <authorList>
            <consortium name="The International Barley Genome Sequencing Consortium"/>
            <person name="Mayer K.F."/>
            <person name="Waugh R."/>
            <person name="Brown J.W."/>
            <person name="Schulman A."/>
            <person name="Langridge P."/>
            <person name="Platzer M."/>
            <person name="Fincher G.B."/>
            <person name="Muehlbauer G.J."/>
            <person name="Sato K."/>
            <person name="Close T.J."/>
            <person name="Wise R.P."/>
            <person name="Stein N."/>
        </authorList>
    </citation>
    <scope>NUCLEOTIDE SEQUENCE [LARGE SCALE GENOMIC DNA]</scope>
    <source>
        <strain evidence="2">cv. Morex</strain>
    </source>
</reference>
<dbReference type="Gramene" id="HORVU.MOREX.r3.6HG0577590.1">
    <property type="protein sequence ID" value="HORVU.MOREX.r3.6HG0577590.1.CDS1"/>
    <property type="gene ID" value="HORVU.MOREX.r3.6HG0577590"/>
</dbReference>
<dbReference type="EnsemblPlants" id="HORVU.MOREX.r3.6HG0577590.1">
    <property type="protein sequence ID" value="HORVU.MOREX.r3.6HG0577590.1.CDS1"/>
    <property type="gene ID" value="HORVU.MOREX.r3.6HG0577590"/>
</dbReference>
<organism evidence="1 2">
    <name type="scientific">Hordeum vulgare subsp. vulgare</name>
    <name type="common">Domesticated barley</name>
    <dbReference type="NCBI Taxonomy" id="112509"/>
    <lineage>
        <taxon>Eukaryota</taxon>
        <taxon>Viridiplantae</taxon>
        <taxon>Streptophyta</taxon>
        <taxon>Embryophyta</taxon>
        <taxon>Tracheophyta</taxon>
        <taxon>Spermatophyta</taxon>
        <taxon>Magnoliopsida</taxon>
        <taxon>Liliopsida</taxon>
        <taxon>Poales</taxon>
        <taxon>Poaceae</taxon>
        <taxon>BOP clade</taxon>
        <taxon>Pooideae</taxon>
        <taxon>Triticodae</taxon>
        <taxon>Triticeae</taxon>
        <taxon>Hordeinae</taxon>
        <taxon>Hordeum</taxon>
    </lineage>
</organism>
<evidence type="ECO:0000313" key="1">
    <source>
        <dbReference type="EnsemblPlants" id="HORVU.MOREX.r3.6HG0577590.1.CDS1"/>
    </source>
</evidence>
<proteinExistence type="predicted"/>
<accession>A0A8I6YCL8</accession>
<dbReference type="AlphaFoldDB" id="A0A8I6YCL8"/>
<sequence length="85" mass="10198">MYIYSNHYDRKLLDIQVATYRGCSMQRRLCANTSPLLFTNSHLYGTKRFLMYNFCMKQHADSTLLPRIIFLTTIFDYNKKLIFEV</sequence>
<reference evidence="1" key="2">
    <citation type="submission" date="2020-10" db="EMBL/GenBank/DDBJ databases">
        <authorList>
            <person name="Scholz U."/>
            <person name="Mascher M."/>
            <person name="Fiebig A."/>
        </authorList>
    </citation>
    <scope>NUCLEOTIDE SEQUENCE [LARGE SCALE GENOMIC DNA]</scope>
    <source>
        <strain evidence="1">cv. Morex</strain>
    </source>
</reference>